<keyword evidence="1" id="KW-0732">Signal</keyword>
<feature type="domain" description="Fervidolysin-like N-terminal prodomain" evidence="2">
    <location>
        <begin position="27"/>
        <end position="101"/>
    </location>
</feature>
<name>A0AAE4Z7S0_9BACT</name>
<comment type="caution">
    <text evidence="3">The sequence shown here is derived from an EMBL/GenBank/DDBJ whole genome shotgun (WGS) entry which is preliminary data.</text>
</comment>
<organism evidence="3 4">
    <name type="scientific">Candidatus Kutchimonas denitrificans</name>
    <dbReference type="NCBI Taxonomy" id="3056748"/>
    <lineage>
        <taxon>Bacteria</taxon>
        <taxon>Pseudomonadati</taxon>
        <taxon>Gemmatimonadota</taxon>
        <taxon>Gemmatimonadia</taxon>
        <taxon>Candidatus Palauibacterales</taxon>
        <taxon>Candidatus Palauibacteraceae</taxon>
        <taxon>Candidatus Kutchimonas</taxon>
    </lineage>
</organism>
<proteinExistence type="predicted"/>
<dbReference type="AlphaFoldDB" id="A0AAE4Z7S0"/>
<dbReference type="EMBL" id="JAACAK010000078">
    <property type="protein sequence ID" value="NIR75380.1"/>
    <property type="molecule type" value="Genomic_DNA"/>
</dbReference>
<feature type="chain" id="PRO_5042153514" description="Fervidolysin-like N-terminal prodomain domain-containing protein" evidence="1">
    <location>
        <begin position="20"/>
        <end position="131"/>
    </location>
</feature>
<evidence type="ECO:0000313" key="3">
    <source>
        <dbReference type="EMBL" id="NIR75380.1"/>
    </source>
</evidence>
<evidence type="ECO:0000256" key="1">
    <source>
        <dbReference type="SAM" id="SignalP"/>
    </source>
</evidence>
<gene>
    <name evidence="3" type="ORF">GWO12_09780</name>
</gene>
<dbReference type="Pfam" id="PF22148">
    <property type="entry name" value="Fervidolysin_NPro-like"/>
    <property type="match status" value="1"/>
</dbReference>
<protein>
    <recommendedName>
        <fullName evidence="2">Fervidolysin-like N-terminal prodomain domain-containing protein</fullName>
    </recommendedName>
</protein>
<feature type="signal peptide" evidence="1">
    <location>
        <begin position="1"/>
        <end position="19"/>
    </location>
</feature>
<evidence type="ECO:0000259" key="2">
    <source>
        <dbReference type="Pfam" id="PF22148"/>
    </source>
</evidence>
<reference evidence="3 4" key="1">
    <citation type="submission" date="2020-01" db="EMBL/GenBank/DDBJ databases">
        <title>Genomes assembled from Gulf of Kutch pelagic sediment metagenomes.</title>
        <authorList>
            <person name="Chandrashekar M."/>
            <person name="Mahajan M.S."/>
            <person name="Dave K.J."/>
            <person name="Vatsa P."/>
            <person name="Nathani N.M."/>
        </authorList>
    </citation>
    <scope>NUCLEOTIDE SEQUENCE [LARGE SCALE GENOMIC DNA]</scope>
    <source>
        <strain evidence="3">KS3-K002</strain>
    </source>
</reference>
<dbReference type="Proteomes" id="UP000702544">
    <property type="component" value="Unassembled WGS sequence"/>
</dbReference>
<sequence>MRKALFFILAILFVCSAPGWSLTGLPDTAATKAGPEFVPGQVLLKASSDISARQLAGSVDARILRGIGDGSIILLQVDKGEVAETIRALREQQGVIFAEPNWLRQPHAPDDDGYYLKWDLHNDGSLIDGSE</sequence>
<feature type="non-terminal residue" evidence="3">
    <location>
        <position position="131"/>
    </location>
</feature>
<accession>A0AAE4Z7S0</accession>
<dbReference type="InterPro" id="IPR054399">
    <property type="entry name" value="Fervidolysin-like_N_prodom"/>
</dbReference>
<evidence type="ECO:0000313" key="4">
    <source>
        <dbReference type="Proteomes" id="UP000702544"/>
    </source>
</evidence>